<reference evidence="1 2" key="1">
    <citation type="journal article" date="2014" name="Genome Biol. Evol.">
        <title>The genome of the myxosporean Thelohanellus kitauei shows adaptations to nutrient acquisition within its fish host.</title>
        <authorList>
            <person name="Yang Y."/>
            <person name="Xiong J."/>
            <person name="Zhou Z."/>
            <person name="Huo F."/>
            <person name="Miao W."/>
            <person name="Ran C."/>
            <person name="Liu Y."/>
            <person name="Zhang J."/>
            <person name="Feng J."/>
            <person name="Wang M."/>
            <person name="Wang M."/>
            <person name="Wang L."/>
            <person name="Yao B."/>
        </authorList>
    </citation>
    <scope>NUCLEOTIDE SEQUENCE [LARGE SCALE GENOMIC DNA]</scope>
    <source>
        <strain evidence="1">Wuqing</strain>
    </source>
</reference>
<comment type="caution">
    <text evidence="1">The sequence shown here is derived from an EMBL/GenBank/DDBJ whole genome shotgun (WGS) entry which is preliminary data.</text>
</comment>
<dbReference type="EMBL" id="JWZT01004114">
    <property type="protein sequence ID" value="KII64740.1"/>
    <property type="molecule type" value="Genomic_DNA"/>
</dbReference>
<gene>
    <name evidence="1" type="ORF">RF11_06631</name>
</gene>
<sequence length="108" mass="12788">MSIMLETFHIKGHLISHLPSYSSFLNPKEEVFSRRKGNVKSCSPESKSEEYLSKFENLIKRSRNDLSTNKQPKDAASQILEADRQCNMSGYFRHMRRFTEIRFRREDL</sequence>
<evidence type="ECO:0000313" key="2">
    <source>
        <dbReference type="Proteomes" id="UP000031668"/>
    </source>
</evidence>
<protein>
    <recommendedName>
        <fullName evidence="3">Tc1-like transposase DDE domain-containing protein</fullName>
    </recommendedName>
</protein>
<keyword evidence="2" id="KW-1185">Reference proteome</keyword>
<dbReference type="AlphaFoldDB" id="A0A0C2MK21"/>
<name>A0A0C2MK21_THEKT</name>
<evidence type="ECO:0008006" key="3">
    <source>
        <dbReference type="Google" id="ProtNLM"/>
    </source>
</evidence>
<dbReference type="Proteomes" id="UP000031668">
    <property type="component" value="Unassembled WGS sequence"/>
</dbReference>
<proteinExistence type="predicted"/>
<accession>A0A0C2MK21</accession>
<organism evidence="1 2">
    <name type="scientific">Thelohanellus kitauei</name>
    <name type="common">Myxosporean</name>
    <dbReference type="NCBI Taxonomy" id="669202"/>
    <lineage>
        <taxon>Eukaryota</taxon>
        <taxon>Metazoa</taxon>
        <taxon>Cnidaria</taxon>
        <taxon>Myxozoa</taxon>
        <taxon>Myxosporea</taxon>
        <taxon>Bivalvulida</taxon>
        <taxon>Platysporina</taxon>
        <taxon>Myxobolidae</taxon>
        <taxon>Thelohanellus</taxon>
    </lineage>
</organism>
<evidence type="ECO:0000313" key="1">
    <source>
        <dbReference type="EMBL" id="KII64740.1"/>
    </source>
</evidence>